<evidence type="ECO:0000256" key="1">
    <source>
        <dbReference type="SAM" id="MobiDB-lite"/>
    </source>
</evidence>
<organism evidence="2 3">
    <name type="scientific">Ceratitis capitata</name>
    <name type="common">Mediterranean fruit fly</name>
    <name type="synonym">Tephritis capitata</name>
    <dbReference type="NCBI Taxonomy" id="7213"/>
    <lineage>
        <taxon>Eukaryota</taxon>
        <taxon>Metazoa</taxon>
        <taxon>Ecdysozoa</taxon>
        <taxon>Arthropoda</taxon>
        <taxon>Hexapoda</taxon>
        <taxon>Insecta</taxon>
        <taxon>Pterygota</taxon>
        <taxon>Neoptera</taxon>
        <taxon>Endopterygota</taxon>
        <taxon>Diptera</taxon>
        <taxon>Brachycera</taxon>
        <taxon>Muscomorpha</taxon>
        <taxon>Tephritoidea</taxon>
        <taxon>Tephritidae</taxon>
        <taxon>Ceratitis</taxon>
        <taxon>Ceratitis</taxon>
    </lineage>
</organism>
<feature type="compositionally biased region" description="Polar residues" evidence="1">
    <location>
        <begin position="45"/>
        <end position="62"/>
    </location>
</feature>
<protein>
    <submittedName>
        <fullName evidence="2">(Mediterranean fruit fly) hypothetical protein</fullName>
    </submittedName>
</protein>
<name>A0A811ULU3_CERCA</name>
<evidence type="ECO:0000313" key="2">
    <source>
        <dbReference type="EMBL" id="CAD7000152.1"/>
    </source>
</evidence>
<reference evidence="2" key="1">
    <citation type="submission" date="2020-11" db="EMBL/GenBank/DDBJ databases">
        <authorList>
            <person name="Whitehead M."/>
        </authorList>
    </citation>
    <scope>NUCLEOTIDE SEQUENCE</scope>
    <source>
        <strain evidence="2">EGII</strain>
    </source>
</reference>
<proteinExistence type="predicted"/>
<comment type="caution">
    <text evidence="2">The sequence shown here is derived from an EMBL/GenBank/DDBJ whole genome shotgun (WGS) entry which is preliminary data.</text>
</comment>
<feature type="region of interest" description="Disordered" evidence="1">
    <location>
        <begin position="1"/>
        <end position="62"/>
    </location>
</feature>
<dbReference type="AlphaFoldDB" id="A0A811ULU3"/>
<keyword evidence="3" id="KW-1185">Reference proteome</keyword>
<sequence>MLSRKRGAHAVDQKYKEKERTNEKNNKEQKLGSKKLKQKGDSFSCLPNRQIGSESGKQANQTRVDTNPIADVVQHVWRFALCAKCKKIWSGVAAKLIEESTIRETHKTPDNNGQP</sequence>
<accession>A0A811ULU3</accession>
<dbReference type="Proteomes" id="UP000606786">
    <property type="component" value="Unassembled WGS sequence"/>
</dbReference>
<dbReference type="EMBL" id="CAJHJT010000012">
    <property type="protein sequence ID" value="CAD7000152.1"/>
    <property type="molecule type" value="Genomic_DNA"/>
</dbReference>
<feature type="compositionally biased region" description="Basic and acidic residues" evidence="1">
    <location>
        <begin position="9"/>
        <end position="31"/>
    </location>
</feature>
<evidence type="ECO:0000313" key="3">
    <source>
        <dbReference type="Proteomes" id="UP000606786"/>
    </source>
</evidence>
<gene>
    <name evidence="2" type="ORF">CCAP1982_LOCUS8645</name>
</gene>